<feature type="transmembrane region" description="Helical" evidence="7">
    <location>
        <begin position="79"/>
        <end position="103"/>
    </location>
</feature>
<dbReference type="Proteomes" id="UP000248806">
    <property type="component" value="Unassembled WGS sequence"/>
</dbReference>
<feature type="transmembrane region" description="Helical" evidence="7">
    <location>
        <begin position="115"/>
        <end position="136"/>
    </location>
</feature>
<feature type="transmembrane region" description="Helical" evidence="7">
    <location>
        <begin position="20"/>
        <end position="38"/>
    </location>
</feature>
<evidence type="ECO:0000256" key="5">
    <source>
        <dbReference type="ARBA" id="ARBA00022989"/>
    </source>
</evidence>
<comment type="similarity">
    <text evidence="7">Belongs to the binding-protein-dependent transport system permease family.</text>
</comment>
<protein>
    <submittedName>
        <fullName evidence="9">Raffinose/stachyose/melibiose transport system permease protein</fullName>
    </submittedName>
</protein>
<keyword evidence="4 7" id="KW-0812">Transmembrane</keyword>
<reference evidence="9 10" key="1">
    <citation type="submission" date="2018-06" db="EMBL/GenBank/DDBJ databases">
        <title>Genomic Encyclopedia of Archaeal and Bacterial Type Strains, Phase II (KMG-II): from individual species to whole genera.</title>
        <authorList>
            <person name="Goeker M."/>
        </authorList>
    </citation>
    <scope>NUCLEOTIDE SEQUENCE [LARGE SCALE GENOMIC DNA]</scope>
    <source>
        <strain evidence="9 10">ATCC BAA-1881</strain>
    </source>
</reference>
<dbReference type="AlphaFoldDB" id="A0A326UBR4"/>
<keyword evidence="10" id="KW-1185">Reference proteome</keyword>
<evidence type="ECO:0000256" key="1">
    <source>
        <dbReference type="ARBA" id="ARBA00004651"/>
    </source>
</evidence>
<name>A0A326UBR4_THEHA</name>
<dbReference type="GO" id="GO:0005886">
    <property type="term" value="C:plasma membrane"/>
    <property type="evidence" value="ECO:0007669"/>
    <property type="project" value="UniProtKB-SubCell"/>
</dbReference>
<gene>
    <name evidence="9" type="ORF">EI42_01907</name>
</gene>
<dbReference type="GO" id="GO:0055085">
    <property type="term" value="P:transmembrane transport"/>
    <property type="evidence" value="ECO:0007669"/>
    <property type="project" value="InterPro"/>
</dbReference>
<keyword evidence="5 7" id="KW-1133">Transmembrane helix</keyword>
<evidence type="ECO:0000256" key="7">
    <source>
        <dbReference type="RuleBase" id="RU363032"/>
    </source>
</evidence>
<dbReference type="CDD" id="cd06261">
    <property type="entry name" value="TM_PBP2"/>
    <property type="match status" value="1"/>
</dbReference>
<dbReference type="EMBL" id="QKUF01000004">
    <property type="protein sequence ID" value="PZW32815.1"/>
    <property type="molecule type" value="Genomic_DNA"/>
</dbReference>
<dbReference type="InterPro" id="IPR000515">
    <property type="entry name" value="MetI-like"/>
</dbReference>
<dbReference type="Pfam" id="PF00528">
    <property type="entry name" value="BPD_transp_1"/>
    <property type="match status" value="1"/>
</dbReference>
<evidence type="ECO:0000259" key="8">
    <source>
        <dbReference type="PROSITE" id="PS50928"/>
    </source>
</evidence>
<keyword evidence="2 7" id="KW-0813">Transport</keyword>
<keyword evidence="6 7" id="KW-0472">Membrane</keyword>
<feature type="transmembrane region" description="Helical" evidence="7">
    <location>
        <begin position="148"/>
        <end position="171"/>
    </location>
</feature>
<comment type="caution">
    <text evidence="9">The sequence shown here is derived from an EMBL/GenBank/DDBJ whole genome shotgun (WGS) entry which is preliminary data.</text>
</comment>
<feature type="transmembrane region" description="Helical" evidence="7">
    <location>
        <begin position="192"/>
        <end position="214"/>
    </location>
</feature>
<proteinExistence type="inferred from homology"/>
<accession>A0A326UBR4</accession>
<evidence type="ECO:0000313" key="9">
    <source>
        <dbReference type="EMBL" id="PZW32815.1"/>
    </source>
</evidence>
<dbReference type="SUPFAM" id="SSF161098">
    <property type="entry name" value="MetI-like"/>
    <property type="match status" value="1"/>
</dbReference>
<dbReference type="InterPro" id="IPR035906">
    <property type="entry name" value="MetI-like_sf"/>
</dbReference>
<dbReference type="PANTHER" id="PTHR43744">
    <property type="entry name" value="ABC TRANSPORTER PERMEASE PROTEIN MG189-RELATED-RELATED"/>
    <property type="match status" value="1"/>
</dbReference>
<evidence type="ECO:0000256" key="4">
    <source>
        <dbReference type="ARBA" id="ARBA00022692"/>
    </source>
</evidence>
<keyword evidence="3" id="KW-1003">Cell membrane</keyword>
<organism evidence="9 10">
    <name type="scientific">Thermosporothrix hazakensis</name>
    <dbReference type="NCBI Taxonomy" id="644383"/>
    <lineage>
        <taxon>Bacteria</taxon>
        <taxon>Bacillati</taxon>
        <taxon>Chloroflexota</taxon>
        <taxon>Ktedonobacteria</taxon>
        <taxon>Ktedonobacterales</taxon>
        <taxon>Thermosporotrichaceae</taxon>
        <taxon>Thermosporothrix</taxon>
    </lineage>
</organism>
<dbReference type="RefSeq" id="WP_111321183.1">
    <property type="nucleotide sequence ID" value="NZ_BIFX01000002.1"/>
</dbReference>
<evidence type="ECO:0000256" key="6">
    <source>
        <dbReference type="ARBA" id="ARBA00023136"/>
    </source>
</evidence>
<dbReference type="Gene3D" id="1.10.3720.10">
    <property type="entry name" value="MetI-like"/>
    <property type="match status" value="1"/>
</dbReference>
<dbReference type="PANTHER" id="PTHR43744:SF12">
    <property type="entry name" value="ABC TRANSPORTER PERMEASE PROTEIN MG189-RELATED"/>
    <property type="match status" value="1"/>
</dbReference>
<comment type="subcellular location">
    <subcellularLocation>
        <location evidence="1 7">Cell membrane</location>
        <topology evidence="1 7">Multi-pass membrane protein</topology>
    </subcellularLocation>
</comment>
<dbReference type="PROSITE" id="PS50928">
    <property type="entry name" value="ABC_TM1"/>
    <property type="match status" value="1"/>
</dbReference>
<evidence type="ECO:0000256" key="3">
    <source>
        <dbReference type="ARBA" id="ARBA00022475"/>
    </source>
</evidence>
<dbReference type="OrthoDB" id="2063054at2"/>
<feature type="domain" description="ABC transmembrane type-1" evidence="8">
    <location>
        <begin position="80"/>
        <end position="272"/>
    </location>
</feature>
<evidence type="ECO:0000313" key="10">
    <source>
        <dbReference type="Proteomes" id="UP000248806"/>
    </source>
</evidence>
<feature type="transmembrane region" description="Helical" evidence="7">
    <location>
        <begin position="251"/>
        <end position="276"/>
    </location>
</feature>
<evidence type="ECO:0000256" key="2">
    <source>
        <dbReference type="ARBA" id="ARBA00022448"/>
    </source>
</evidence>
<sequence length="286" mass="32308">MAVSLHTRRPRIRLKFGRLLTHLVLFVGGILWMYPFLWTLGSSFKSVDGFFDEGLSIFPREFEWTNYVNAWNEASFSQYFFNTIFVTVFTVILTVIFTAMAGYVLARKEFPGKKLFLGLVALTMFLPHGYTIIPVFDIVQRLGLLDTLWSVILVQTAGGMVFNTFLFMGYFSSMQRELEDAARVDGASFHQLFWRVMLPLSGPMIATVALFTFIGTWNSFFVPLVFTLGVPELRTLAVGMFAFVGQNSTQWTYLCAGSVITLAPIIFIFVLLQSYFINGVAGAIKS</sequence>